<accession>A0AAX6EYE7</accession>
<evidence type="ECO:0000256" key="1">
    <source>
        <dbReference type="SAM" id="MobiDB-lite"/>
    </source>
</evidence>
<gene>
    <name evidence="2" type="ORF">M6B38_163405</name>
</gene>
<evidence type="ECO:0000313" key="3">
    <source>
        <dbReference type="Proteomes" id="UP001140949"/>
    </source>
</evidence>
<reference evidence="2" key="2">
    <citation type="submission" date="2023-04" db="EMBL/GenBank/DDBJ databases">
        <authorList>
            <person name="Bruccoleri R.E."/>
            <person name="Oakeley E.J."/>
            <person name="Faust A.-M."/>
            <person name="Dessus-Babus S."/>
            <person name="Altorfer M."/>
            <person name="Burckhardt D."/>
            <person name="Oertli M."/>
            <person name="Naumann U."/>
            <person name="Petersen F."/>
            <person name="Wong J."/>
        </authorList>
    </citation>
    <scope>NUCLEOTIDE SEQUENCE</scope>
    <source>
        <strain evidence="2">GSM-AAB239-AS_SAM_17_03QT</strain>
        <tissue evidence="2">Leaf</tissue>
    </source>
</reference>
<protein>
    <submittedName>
        <fullName evidence="2">Formin-like protein 6</fullName>
    </submittedName>
</protein>
<dbReference type="AlphaFoldDB" id="A0AAX6EYE7"/>
<dbReference type="Proteomes" id="UP001140949">
    <property type="component" value="Unassembled WGS sequence"/>
</dbReference>
<proteinExistence type="predicted"/>
<name>A0AAX6EYE7_IRIPA</name>
<organism evidence="2 3">
    <name type="scientific">Iris pallida</name>
    <name type="common">Sweet iris</name>
    <dbReference type="NCBI Taxonomy" id="29817"/>
    <lineage>
        <taxon>Eukaryota</taxon>
        <taxon>Viridiplantae</taxon>
        <taxon>Streptophyta</taxon>
        <taxon>Embryophyta</taxon>
        <taxon>Tracheophyta</taxon>
        <taxon>Spermatophyta</taxon>
        <taxon>Magnoliopsida</taxon>
        <taxon>Liliopsida</taxon>
        <taxon>Asparagales</taxon>
        <taxon>Iridaceae</taxon>
        <taxon>Iridoideae</taxon>
        <taxon>Irideae</taxon>
        <taxon>Iris</taxon>
    </lineage>
</organism>
<reference evidence="2" key="1">
    <citation type="journal article" date="2023" name="GigaByte">
        <title>Genome assembly of the bearded iris, Iris pallida Lam.</title>
        <authorList>
            <person name="Bruccoleri R.E."/>
            <person name="Oakeley E.J."/>
            <person name="Faust A.M.E."/>
            <person name="Altorfer M."/>
            <person name="Dessus-Babus S."/>
            <person name="Burckhardt D."/>
            <person name="Oertli M."/>
            <person name="Naumann U."/>
            <person name="Petersen F."/>
            <person name="Wong J."/>
        </authorList>
    </citation>
    <scope>NUCLEOTIDE SEQUENCE</scope>
    <source>
        <strain evidence="2">GSM-AAB239-AS_SAM_17_03QT</strain>
    </source>
</reference>
<feature type="compositionally biased region" description="Basic residues" evidence="1">
    <location>
        <begin position="143"/>
        <end position="160"/>
    </location>
</feature>
<feature type="region of interest" description="Disordered" evidence="1">
    <location>
        <begin position="133"/>
        <end position="160"/>
    </location>
</feature>
<comment type="caution">
    <text evidence="2">The sequence shown here is derived from an EMBL/GenBank/DDBJ whole genome shotgun (WGS) entry which is preliminary data.</text>
</comment>
<feature type="region of interest" description="Disordered" evidence="1">
    <location>
        <begin position="1"/>
        <end position="25"/>
    </location>
</feature>
<sequence length="231" mass="24605">MERGRENYQGGSRPGATSTRRTGLGGLVAGIRGVRSGAAHGEATGGQSTSGKAERARALRRTLAGRGRRGISAALVSASSRRRTKHGVQSPMLAAHEDDGSFARDPGRHGGLGTATTLWLIRRPYGESGPMAAEAVPAESTRRQRQGARRFHRRRGGHGGGHWRLRDRFVAVGADGGKASSVDHTMEVGLGVLMSPIVFGVPVSGCWTWRICMVVVKNWMKETDMGARGQT</sequence>
<dbReference type="EMBL" id="JANAVB010033216">
    <property type="protein sequence ID" value="KAJ6809074.1"/>
    <property type="molecule type" value="Genomic_DNA"/>
</dbReference>
<evidence type="ECO:0000313" key="2">
    <source>
        <dbReference type="EMBL" id="KAJ6809074.1"/>
    </source>
</evidence>
<keyword evidence="3" id="KW-1185">Reference proteome</keyword>